<dbReference type="Proteomes" id="UP000030651">
    <property type="component" value="Unassembled WGS sequence"/>
</dbReference>
<feature type="compositionally biased region" description="Low complexity" evidence="1">
    <location>
        <begin position="109"/>
        <end position="125"/>
    </location>
</feature>
<gene>
    <name evidence="3" type="ORF">PFICI_14451</name>
</gene>
<protein>
    <recommendedName>
        <fullName evidence="2">N-acetyltransferase ESCO zinc-finger domain-containing protein</fullName>
    </recommendedName>
</protein>
<dbReference type="GeneID" id="19279464"/>
<dbReference type="AlphaFoldDB" id="W3WHU3"/>
<dbReference type="RefSeq" id="XP_007841223.1">
    <property type="nucleotide sequence ID" value="XM_007843032.1"/>
</dbReference>
<dbReference type="EMBL" id="KI912121">
    <property type="protein sequence ID" value="ETS73505.1"/>
    <property type="molecule type" value="Genomic_DNA"/>
</dbReference>
<sequence length="264" mass="28941">MTDHVAAGARGLNRPPLRTYSKRSAPNSTEPPAKKRRVESSNVDIHSIAGRFAQKLEAACQSKHDPQSQVPLPTPAQQPKKGTILSYFKVRSPSSTTSSSCAQVSEVIPLSSTPPSSIPSESNDSSCKKRRRLTTKPPLRNSDTSSPESDDDGSSDTKQQTQVTKDSKSTVQDVNGNLIDQDPRAKAERPDARERGTKKGSKSKKATVQTTLSLSLTEKQFIECNECNMLYNPYHEKDLKMHKKRHAAVMKANKAKGKDEACSH</sequence>
<feature type="compositionally biased region" description="Polar residues" evidence="1">
    <location>
        <begin position="67"/>
        <end position="77"/>
    </location>
</feature>
<organism evidence="3 4">
    <name type="scientific">Pestalotiopsis fici (strain W106-1 / CGMCC3.15140)</name>
    <dbReference type="NCBI Taxonomy" id="1229662"/>
    <lineage>
        <taxon>Eukaryota</taxon>
        <taxon>Fungi</taxon>
        <taxon>Dikarya</taxon>
        <taxon>Ascomycota</taxon>
        <taxon>Pezizomycotina</taxon>
        <taxon>Sordariomycetes</taxon>
        <taxon>Xylariomycetidae</taxon>
        <taxon>Amphisphaeriales</taxon>
        <taxon>Sporocadaceae</taxon>
        <taxon>Pestalotiopsis</taxon>
    </lineage>
</organism>
<keyword evidence="4" id="KW-1185">Reference proteome</keyword>
<name>W3WHU3_PESFW</name>
<dbReference type="InterPro" id="IPR028005">
    <property type="entry name" value="AcTrfase_ESCO_Znf_dom"/>
</dbReference>
<feature type="compositionally biased region" description="Polar residues" evidence="1">
    <location>
        <begin position="157"/>
        <end position="175"/>
    </location>
</feature>
<dbReference type="Pfam" id="PF13878">
    <property type="entry name" value="zf-C2H2_3"/>
    <property type="match status" value="1"/>
</dbReference>
<evidence type="ECO:0000313" key="3">
    <source>
        <dbReference type="EMBL" id="ETS73505.1"/>
    </source>
</evidence>
<dbReference type="OrthoDB" id="5231968at2759"/>
<dbReference type="eggNOG" id="ENOG502RW0X">
    <property type="taxonomic scope" value="Eukaryota"/>
</dbReference>
<feature type="region of interest" description="Disordered" evidence="1">
    <location>
        <begin position="1"/>
        <end position="44"/>
    </location>
</feature>
<proteinExistence type="predicted"/>
<dbReference type="InParanoid" id="W3WHU3"/>
<reference evidence="4" key="1">
    <citation type="journal article" date="2015" name="BMC Genomics">
        <title>Genomic and transcriptomic analysis of the endophytic fungus Pestalotiopsis fici reveals its lifestyle and high potential for synthesis of natural products.</title>
        <authorList>
            <person name="Wang X."/>
            <person name="Zhang X."/>
            <person name="Liu L."/>
            <person name="Xiang M."/>
            <person name="Wang W."/>
            <person name="Sun X."/>
            <person name="Che Y."/>
            <person name="Guo L."/>
            <person name="Liu G."/>
            <person name="Guo L."/>
            <person name="Wang C."/>
            <person name="Yin W.B."/>
            <person name="Stadler M."/>
            <person name="Zhang X."/>
            <person name="Liu X."/>
        </authorList>
    </citation>
    <scope>NUCLEOTIDE SEQUENCE [LARGE SCALE GENOMIC DNA]</scope>
    <source>
        <strain evidence="4">W106-1 / CGMCC3.15140</strain>
    </source>
</reference>
<feature type="region of interest" description="Disordered" evidence="1">
    <location>
        <begin position="58"/>
        <end position="209"/>
    </location>
</feature>
<accession>W3WHU3</accession>
<feature type="domain" description="N-acetyltransferase ESCO zinc-finger" evidence="2">
    <location>
        <begin position="209"/>
        <end position="247"/>
    </location>
</feature>
<dbReference type="HOGENOM" id="CLU_067371_0_0_1"/>
<evidence type="ECO:0000256" key="1">
    <source>
        <dbReference type="SAM" id="MobiDB-lite"/>
    </source>
</evidence>
<dbReference type="KEGG" id="pfy:PFICI_14451"/>
<feature type="compositionally biased region" description="Basic and acidic residues" evidence="1">
    <location>
        <begin position="181"/>
        <end position="197"/>
    </location>
</feature>
<dbReference type="OMA" id="TKPGLHH"/>
<evidence type="ECO:0000313" key="4">
    <source>
        <dbReference type="Proteomes" id="UP000030651"/>
    </source>
</evidence>
<evidence type="ECO:0000259" key="2">
    <source>
        <dbReference type="Pfam" id="PF13878"/>
    </source>
</evidence>